<dbReference type="Gene3D" id="3.40.50.150">
    <property type="entry name" value="Vaccinia Virus protein VP39"/>
    <property type="match status" value="1"/>
</dbReference>
<dbReference type="GO" id="GO:0032259">
    <property type="term" value="P:methylation"/>
    <property type="evidence" value="ECO:0007669"/>
    <property type="project" value="UniProtKB-KW"/>
</dbReference>
<dbReference type="Pfam" id="PF07669">
    <property type="entry name" value="Eco57I"/>
    <property type="match status" value="1"/>
</dbReference>
<dbReference type="PRINTS" id="PR00507">
    <property type="entry name" value="N12N6MTFRASE"/>
</dbReference>
<dbReference type="EC" id="2.1.1.72" evidence="2"/>
<evidence type="ECO:0000256" key="2">
    <source>
        <dbReference type="ARBA" id="ARBA00011900"/>
    </source>
</evidence>
<dbReference type="RefSeq" id="WP_088368297.1">
    <property type="nucleotide sequence ID" value="NZ_NBBI01000008.1"/>
</dbReference>
<dbReference type="InterPro" id="IPR050953">
    <property type="entry name" value="N4_N6_ade-DNA_methylase"/>
</dbReference>
<evidence type="ECO:0000256" key="4">
    <source>
        <dbReference type="ARBA" id="ARBA00022679"/>
    </source>
</evidence>
<keyword evidence="5" id="KW-0949">S-adenosyl-L-methionine</keyword>
<feature type="domain" description="Type II methyltransferase M.TaqI-like" evidence="7">
    <location>
        <begin position="391"/>
        <end position="538"/>
    </location>
</feature>
<sequence length="889" mass="99179">MQFRQFQIEAPEHLAAAMGWSGDQLISREITGASGRPISIQNAHLDGESAIVFSHFEGQATREELDAVSLYGYHASSHWGMVADSAGIHVLSARWLRDERWYRLPPINGSTFAREGRLLDAFFPEAVRQGEPARRLLDYERPTAFLKPVDEALVERLDAWREKAVRYSRGTVSRIDAQLQTLYAQLFVLRTVEDRGLDRSMPSVLDTATSPDSFDRDLWTQIFCRAQRHIGSDLFADDAAEAIEPFILSGVIRDLYFPARVPGRDVRYDFSWISADVLGSAYEKYLSTVMQPAPLPAQSELFAQPQRGVERLSIRKSAGAYYTPRFLTTYLATTCLNRAFEHQQEGTIPRVIDFACGSGSFLVAAVDQLLIHLKRQNPNRAWGREIVEGGHIVGIDVDAKAVTAARLHLWQRLIEEPDALPLPNLSQFVRQADGLNSETWGDLQGEYDVVLGNPPFLATTLVTNREQLEATYATARGRYDFSSLFVERAIQILNPEGVLGLVIPNRLFINKSAEPLRHVLTSQCHMDVIVDFGSTKLFDADAYVGCIVARKTEDQRSHLPVRAITVRSLDADFMTSELLEAEAGDVGNHESQLVSYDARHPGARPWQLLSVREQRVRVLLDDASIRLGDIATVKQGIRTGANDIFVLEVLEDDGSSLARVTNGLGEQWFIETDLLEPVVFGSELARFTEVNPVRRLLYPYRGNRAISELELRERYPRTQEYLWAYRDILAARSSLSGTGAEHYQLIRPRDEKWLRRPKLLIRDLAPATAFAADVAGTTFLVGGTAVVPADPDLTLPLLAYLNSPVISRFAEQQAPTFRGDFFKFEPGVLSSLPVLTAVLDNPDVIQELADLARQRLDLGDTGEIAEPVGMEIDALIISTAQAAGIDLII</sequence>
<dbReference type="PANTHER" id="PTHR33841">
    <property type="entry name" value="DNA METHYLTRANSFERASE YEEA-RELATED"/>
    <property type="match status" value="1"/>
</dbReference>
<dbReference type="InterPro" id="IPR011639">
    <property type="entry name" value="MethylTrfase_TaqI-like_dom"/>
</dbReference>
<name>A0A245ZDN9_9SPHN</name>
<keyword evidence="4" id="KW-0808">Transferase</keyword>
<comment type="catalytic activity">
    <reaction evidence="6">
        <text>a 2'-deoxyadenosine in DNA + S-adenosyl-L-methionine = an N(6)-methyl-2'-deoxyadenosine in DNA + S-adenosyl-L-homocysteine + H(+)</text>
        <dbReference type="Rhea" id="RHEA:15197"/>
        <dbReference type="Rhea" id="RHEA-COMP:12418"/>
        <dbReference type="Rhea" id="RHEA-COMP:12419"/>
        <dbReference type="ChEBI" id="CHEBI:15378"/>
        <dbReference type="ChEBI" id="CHEBI:57856"/>
        <dbReference type="ChEBI" id="CHEBI:59789"/>
        <dbReference type="ChEBI" id="CHEBI:90615"/>
        <dbReference type="ChEBI" id="CHEBI:90616"/>
        <dbReference type="EC" id="2.1.1.72"/>
    </reaction>
</comment>
<evidence type="ECO:0000313" key="8">
    <source>
        <dbReference type="EMBL" id="OWK27885.1"/>
    </source>
</evidence>
<comment type="similarity">
    <text evidence="1">Belongs to the N(4)/N(6)-methyltransferase family.</text>
</comment>
<keyword evidence="9" id="KW-1185">Reference proteome</keyword>
<keyword evidence="8" id="KW-0378">Hydrolase</keyword>
<accession>A0A245ZDN9</accession>
<evidence type="ECO:0000256" key="6">
    <source>
        <dbReference type="ARBA" id="ARBA00047942"/>
    </source>
</evidence>
<proteinExistence type="inferred from homology"/>
<comment type="caution">
    <text evidence="8">The sequence shown here is derived from an EMBL/GenBank/DDBJ whole genome shotgun (WGS) entry which is preliminary data.</text>
</comment>
<dbReference type="InterPro" id="IPR029063">
    <property type="entry name" value="SAM-dependent_MTases_sf"/>
</dbReference>
<organism evidence="8 9">
    <name type="scientific">Sphingomonas dokdonensis</name>
    <dbReference type="NCBI Taxonomy" id="344880"/>
    <lineage>
        <taxon>Bacteria</taxon>
        <taxon>Pseudomonadati</taxon>
        <taxon>Pseudomonadota</taxon>
        <taxon>Alphaproteobacteria</taxon>
        <taxon>Sphingomonadales</taxon>
        <taxon>Sphingomonadaceae</taxon>
        <taxon>Sphingomonas</taxon>
    </lineage>
</organism>
<evidence type="ECO:0000313" key="9">
    <source>
        <dbReference type="Proteomes" id="UP000197290"/>
    </source>
</evidence>
<gene>
    <name evidence="8" type="ORF">SPDO_29680</name>
</gene>
<dbReference type="GO" id="GO:0006304">
    <property type="term" value="P:DNA modification"/>
    <property type="evidence" value="ECO:0007669"/>
    <property type="project" value="InterPro"/>
</dbReference>
<dbReference type="EMBL" id="NBBI01000008">
    <property type="protein sequence ID" value="OWK27885.1"/>
    <property type="molecule type" value="Genomic_DNA"/>
</dbReference>
<keyword evidence="3" id="KW-0489">Methyltransferase</keyword>
<dbReference type="PANTHER" id="PTHR33841:SF5">
    <property type="entry name" value="DNA METHYLASE (MODIFICATION METHYLASE) (METHYLTRANSFERASE)-RELATED"/>
    <property type="match status" value="1"/>
</dbReference>
<dbReference type="GO" id="GO:0009007">
    <property type="term" value="F:site-specific DNA-methyltransferase (adenine-specific) activity"/>
    <property type="evidence" value="ECO:0007669"/>
    <property type="project" value="UniProtKB-EC"/>
</dbReference>
<evidence type="ECO:0000256" key="5">
    <source>
        <dbReference type="ARBA" id="ARBA00022691"/>
    </source>
</evidence>
<protein>
    <recommendedName>
        <fullName evidence="2">site-specific DNA-methyltransferase (adenine-specific)</fullName>
        <ecNumber evidence="2">2.1.1.72</ecNumber>
    </recommendedName>
</protein>
<evidence type="ECO:0000256" key="1">
    <source>
        <dbReference type="ARBA" id="ARBA00006594"/>
    </source>
</evidence>
<dbReference type="OrthoDB" id="9806213at2"/>
<dbReference type="SUPFAM" id="SSF53335">
    <property type="entry name" value="S-adenosyl-L-methionine-dependent methyltransferases"/>
    <property type="match status" value="1"/>
</dbReference>
<reference evidence="8 9" key="1">
    <citation type="submission" date="2017-03" db="EMBL/GenBank/DDBJ databases">
        <title>Genome sequence of Sphingomonas dokdonensis DSM 21029.</title>
        <authorList>
            <person name="Poehlein A."/>
            <person name="Wuebbeler J.H."/>
            <person name="Steinbuechel A."/>
            <person name="Daniel R."/>
        </authorList>
    </citation>
    <scope>NUCLEOTIDE SEQUENCE [LARGE SCALE GENOMIC DNA]</scope>
    <source>
        <strain evidence="8 9">DSM 21029</strain>
    </source>
</reference>
<evidence type="ECO:0000259" key="7">
    <source>
        <dbReference type="Pfam" id="PF07669"/>
    </source>
</evidence>
<dbReference type="AlphaFoldDB" id="A0A245ZDN9"/>
<dbReference type="Proteomes" id="UP000197290">
    <property type="component" value="Unassembled WGS sequence"/>
</dbReference>
<dbReference type="GO" id="GO:0016787">
    <property type="term" value="F:hydrolase activity"/>
    <property type="evidence" value="ECO:0007669"/>
    <property type="project" value="UniProtKB-KW"/>
</dbReference>
<evidence type="ECO:0000256" key="3">
    <source>
        <dbReference type="ARBA" id="ARBA00022603"/>
    </source>
</evidence>